<dbReference type="SUPFAM" id="SSF48371">
    <property type="entry name" value="ARM repeat"/>
    <property type="match status" value="4"/>
</dbReference>
<feature type="region of interest" description="Disordered" evidence="2">
    <location>
        <begin position="1326"/>
        <end position="1346"/>
    </location>
</feature>
<dbReference type="InterPro" id="IPR004155">
    <property type="entry name" value="PBS_lyase_HEAT"/>
</dbReference>
<keyword evidence="1" id="KW-0853">WD repeat</keyword>
<dbReference type="InterPro" id="IPR011989">
    <property type="entry name" value="ARM-like"/>
</dbReference>
<dbReference type="PROSITE" id="PS50082">
    <property type="entry name" value="WD_REPEATS_2"/>
    <property type="match status" value="1"/>
</dbReference>
<feature type="region of interest" description="Disordered" evidence="2">
    <location>
        <begin position="2256"/>
        <end position="2284"/>
    </location>
</feature>
<organism evidence="3 4">
    <name type="scientific">Sorangium atrum</name>
    <dbReference type="NCBI Taxonomy" id="2995308"/>
    <lineage>
        <taxon>Bacteria</taxon>
        <taxon>Pseudomonadati</taxon>
        <taxon>Myxococcota</taxon>
        <taxon>Polyangia</taxon>
        <taxon>Polyangiales</taxon>
        <taxon>Polyangiaceae</taxon>
        <taxon>Sorangium</taxon>
    </lineage>
</organism>
<feature type="region of interest" description="Disordered" evidence="2">
    <location>
        <begin position="1219"/>
        <end position="1241"/>
    </location>
</feature>
<dbReference type="SUPFAM" id="SSF50978">
    <property type="entry name" value="WD40 repeat-like"/>
    <property type="match status" value="1"/>
</dbReference>
<dbReference type="PANTHER" id="PTHR12697:SF5">
    <property type="entry name" value="DEOXYHYPUSINE HYDROXYLASE"/>
    <property type="match status" value="1"/>
</dbReference>
<comment type="caution">
    <text evidence="3">The sequence shown here is derived from an EMBL/GenBank/DDBJ whole genome shotgun (WGS) entry which is preliminary data.</text>
</comment>
<dbReference type="SMART" id="SM00567">
    <property type="entry name" value="EZ_HEAT"/>
    <property type="match status" value="22"/>
</dbReference>
<dbReference type="InterPro" id="IPR001680">
    <property type="entry name" value="WD40_rpt"/>
</dbReference>
<feature type="region of interest" description="Disordered" evidence="2">
    <location>
        <begin position="27"/>
        <end position="52"/>
    </location>
</feature>
<evidence type="ECO:0000313" key="4">
    <source>
        <dbReference type="Proteomes" id="UP001217485"/>
    </source>
</evidence>
<accession>A0ABT5CAJ7</accession>
<dbReference type="PANTHER" id="PTHR12697">
    <property type="entry name" value="PBS LYASE HEAT-LIKE PROTEIN"/>
    <property type="match status" value="1"/>
</dbReference>
<dbReference type="RefSeq" id="WP_272101601.1">
    <property type="nucleotide sequence ID" value="NZ_JAQNDK010000004.1"/>
</dbReference>
<dbReference type="InterPro" id="IPR016024">
    <property type="entry name" value="ARM-type_fold"/>
</dbReference>
<dbReference type="InterPro" id="IPR015943">
    <property type="entry name" value="WD40/YVTN_repeat-like_dom_sf"/>
</dbReference>
<evidence type="ECO:0000256" key="1">
    <source>
        <dbReference type="PROSITE-ProRule" id="PRU00221"/>
    </source>
</evidence>
<dbReference type="Proteomes" id="UP001217485">
    <property type="component" value="Unassembled WGS sequence"/>
</dbReference>
<dbReference type="EMBL" id="JAQNDK010000004">
    <property type="protein sequence ID" value="MDC0683462.1"/>
    <property type="molecule type" value="Genomic_DNA"/>
</dbReference>
<dbReference type="Gene3D" id="2.130.10.10">
    <property type="entry name" value="YVTN repeat-like/Quinoprotein amine dehydrogenase"/>
    <property type="match status" value="1"/>
</dbReference>
<dbReference type="Pfam" id="PF13646">
    <property type="entry name" value="HEAT_2"/>
    <property type="match status" value="4"/>
</dbReference>
<sequence>MSHAIGHYEKVRALAIGPRLLAVGGVRAPAPSDAGGTRETRETQTTRSPAGASQVTLFDHVANKPVRSIDVPAHVLGLAFAGDLLAAACSDGALRLLAGGGADGRAIDAHPGGATAIAAGVSLNAGARLATVGVDGALRVFRVGEGAGSPAPQPGAAVEISSFALSAAPLRAVAFDPAGELCAAAGDDGVVRVVTLSTGAVRNMPGHDGPVTALAFTPRDGRLASGGDDGTVRLWYLVGDVECEVRGADGSGHAGGVRALLCLPTPPPQEDGKESGDRLLSAGADGAIRIHRLEDKRKPRTLETSALPLHALALAPAAARKGARGQAARGGADAKDGLGAVFAAGDRRTVWRFPIDAAGVPADGTAELAHGFDVLAQALSGARPARESAVKTLASLDEPEALEAALPVLRSDRDAEVRALAARELGERGRRGARAKLREALDDESPNVRMAALEALRAIERDTPLAPLRAALGARAADVQRRALLELGRLYGSSPLIPGLIAEKLAGRDASVRLTALDQLQKIHPDGPQPLRAAFERGPADLRVEALIRAALAGWLSAPEFAPIAARALDDEDAEVRRIAFAAKVIERRALAHALEARDEDLGRAAIDIARRAAEVLRRAGAGGAEKPAANAKDGAKDGAKAADEAAIKAARARIPGVGSPGAEPAEADLEPLLTAMACRTPDTAVRGARGLAQLGDTRALGALLQLTREQDPSLRRQAATALAELRDTRAEKRLIWMLDDADGAVRAAALDAYARLESSAPLVVAEASLRSSQEDIRVRGLDRLVALAGEGKGPRPPEAEALLADAIEDESPKVRREAFRTLWSWHTSDPQTALDRAQLARFPDLRLRAVEELKAHGEQPWAAERLHAAIGDRDASVAQAAYDAVVKLRGKEAAEPHLAAMASIHPSVRESGARGAAHMPAGDDARNALLRLLATRVPVGEAARSALSKLLEDEHAGPRIAAIEALDKLLPGEAGPLHVGLQSSHLDLRVRAAELCAVRRDEQLLNPMRALLADQSLFKQLPIQVLGPLRARAATALATLGSPRLVKYFATELLKDEYPDVREQAARGLAMAARRGEEGYLLDAMGHADVAVRSWAADGLARLGDVRALPVLTGTLRHDHPPIRVATIMSFAALGPEGYGGMLQGLEDSSREVQEIVFAIVLARDLRAFRRGDPPDLLTSALSSQRSDVRFAAARALELRTDPEAYLAHLIEALMPPRPDAAEQGRAADGEKPAGMKDWPPEVARGRILVGLAEALASDDPQQRYAAAQVLRIRRKPVDYFREAKRVAALRPAGAHVVADTTPRAAEESDTKPAKGWLRRLFAQPEPTGQSGQKQGDKPAGDAVPEGEQRRLRWLAFGAYMGLLRQVSAGDDEAHRTRRDAIDRIVDVCAKGHVSSTAAVPPLVRALDDPHHLVRKAAFAGLKALFPAGAGEPLALGLASASADVARTALDEIAARGGDARPEIVRALSSALPDVRRYAFELLERLSPKGSLDPLLAALGSEHADLRLGVLERLASSSDPRIVPALCRAMESDHDDLRLRAAELLARSRDDRAVDVLSAFLRESATASAARARKALVALASDAAVQALAARMDEAATPADRAALAGALGSTRNPAATGPLAARFDDEAAEVRSAALKACLEIVDKGREREKRETALALAFLAAATRAKDPALRLAAARELDLGDDPAQNDLLVALFADRDLPTRVAAVTSYAKRVKDKGAPSGPLEAVLRAGARELVLPAAEGVAERGLASALRPLLLVVRAGEPGERERALLALGTLGDARALEELEAVAAGGTKEAPIEPSMQAAATEALGRIAQKLGSAELRKRASERVEQALHADSVDLRESAAKGVRWLGGERVRVLLEELVRAGDTPDRLRVVAVNELGLLGDGAAEPALARALDARNSEVRKNARKALEKLFPGERTRVELLAVGSQHDDIAGPAASYLAAEADPAELLPRLAALKDGNLRQRLAMGLLRRGALPVAALLRMLEDERAPARQEAARLIAAGTVAGDRGALAGALAAAAQRTAERWSAAHGDERSAEAAAWRELLWAAGRAGATAMAPALRALLSNDGAPGEVRREAARALGALESAARSAGAAPPAGAVEALTAALKDMDAGVRASASAALAALAPDGSAAIAAAVKPFDPVAFGPTARVASPEALAALAATEPGRRLALPAMLARRDVAALAPLISLAQGSGGDASARLDAIAALGRAGGERALEALAALAFGKEKAKEKADVAVRKAAYRAYRRAKRKAADPRAARLASARSSREPETPEGVNA</sequence>
<dbReference type="Pfam" id="PF00400">
    <property type="entry name" value="WD40"/>
    <property type="match status" value="1"/>
</dbReference>
<keyword evidence="4" id="KW-1185">Reference proteome</keyword>
<protein>
    <submittedName>
        <fullName evidence="3">HEAT repeat domain-containing protein</fullName>
    </submittedName>
</protein>
<feature type="repeat" description="WD" evidence="1">
    <location>
        <begin position="204"/>
        <end position="235"/>
    </location>
</feature>
<name>A0ABT5CAJ7_9BACT</name>
<dbReference type="SMART" id="SM00320">
    <property type="entry name" value="WD40"/>
    <property type="match status" value="5"/>
</dbReference>
<gene>
    <name evidence="3" type="ORF">POL72_37380</name>
</gene>
<evidence type="ECO:0000313" key="3">
    <source>
        <dbReference type="EMBL" id="MDC0683462.1"/>
    </source>
</evidence>
<evidence type="ECO:0000256" key="2">
    <source>
        <dbReference type="SAM" id="MobiDB-lite"/>
    </source>
</evidence>
<reference evidence="3 4" key="1">
    <citation type="submission" date="2023-01" db="EMBL/GenBank/DDBJ databases">
        <title>Minimal conservation of predation-associated metabolite biosynthetic gene clusters underscores biosynthetic potential of Myxococcota including descriptions for ten novel species: Archangium lansinium sp. nov., Myxococcus landrumus sp. nov., Nannocystis bai.</title>
        <authorList>
            <person name="Ahearne A."/>
            <person name="Stevens C."/>
            <person name="Dowd S."/>
        </authorList>
    </citation>
    <scope>NUCLEOTIDE SEQUENCE [LARGE SCALE GENOMIC DNA]</scope>
    <source>
        <strain evidence="3 4">WIWO2</strain>
    </source>
</reference>
<dbReference type="Gene3D" id="1.25.10.10">
    <property type="entry name" value="Leucine-rich Repeat Variant"/>
    <property type="match status" value="10"/>
</dbReference>
<feature type="compositionally biased region" description="Basic and acidic residues" evidence="2">
    <location>
        <begin position="1221"/>
        <end position="1236"/>
    </location>
</feature>
<dbReference type="PROSITE" id="PS50294">
    <property type="entry name" value="WD_REPEATS_REGION"/>
    <property type="match status" value="1"/>
</dbReference>
<proteinExistence type="predicted"/>
<dbReference type="InterPro" id="IPR036322">
    <property type="entry name" value="WD40_repeat_dom_sf"/>
</dbReference>